<dbReference type="InterPro" id="IPR035965">
    <property type="entry name" value="PAS-like_dom_sf"/>
</dbReference>
<keyword evidence="4" id="KW-0539">Nucleus</keyword>
<organism evidence="7 8">
    <name type="scientific">Desmophyllum pertusum</name>
    <dbReference type="NCBI Taxonomy" id="174260"/>
    <lineage>
        <taxon>Eukaryota</taxon>
        <taxon>Metazoa</taxon>
        <taxon>Cnidaria</taxon>
        <taxon>Anthozoa</taxon>
        <taxon>Hexacorallia</taxon>
        <taxon>Scleractinia</taxon>
        <taxon>Caryophylliina</taxon>
        <taxon>Caryophylliidae</taxon>
        <taxon>Desmophyllum</taxon>
    </lineage>
</organism>
<dbReference type="InterPro" id="IPR001610">
    <property type="entry name" value="PAC"/>
</dbReference>
<dbReference type="InterPro" id="IPR050933">
    <property type="entry name" value="Circadian_TF"/>
</dbReference>
<dbReference type="Proteomes" id="UP001163046">
    <property type="component" value="Unassembled WGS sequence"/>
</dbReference>
<evidence type="ECO:0000256" key="1">
    <source>
        <dbReference type="ARBA" id="ARBA00023015"/>
    </source>
</evidence>
<feature type="domain" description="PAS" evidence="6">
    <location>
        <begin position="141"/>
        <end position="190"/>
    </location>
</feature>
<protein>
    <recommendedName>
        <fullName evidence="6">PAS domain-containing protein</fullName>
    </recommendedName>
</protein>
<feature type="region of interest" description="Disordered" evidence="5">
    <location>
        <begin position="41"/>
        <end position="70"/>
    </location>
</feature>
<dbReference type="NCBIfam" id="TIGR00229">
    <property type="entry name" value="sensory_box"/>
    <property type="match status" value="1"/>
</dbReference>
<evidence type="ECO:0000256" key="4">
    <source>
        <dbReference type="ARBA" id="ARBA00023242"/>
    </source>
</evidence>
<dbReference type="GO" id="GO:0005634">
    <property type="term" value="C:nucleus"/>
    <property type="evidence" value="ECO:0007669"/>
    <property type="project" value="InterPro"/>
</dbReference>
<evidence type="ECO:0000256" key="5">
    <source>
        <dbReference type="SAM" id="MobiDB-lite"/>
    </source>
</evidence>
<evidence type="ECO:0000259" key="6">
    <source>
        <dbReference type="PROSITE" id="PS50112"/>
    </source>
</evidence>
<dbReference type="Gene3D" id="3.30.450.20">
    <property type="entry name" value="PAS domain"/>
    <property type="match status" value="2"/>
</dbReference>
<evidence type="ECO:0000313" key="7">
    <source>
        <dbReference type="EMBL" id="KAJ7323770.1"/>
    </source>
</evidence>
<dbReference type="EMBL" id="MU827810">
    <property type="protein sequence ID" value="KAJ7323770.1"/>
    <property type="molecule type" value="Genomic_DNA"/>
</dbReference>
<dbReference type="SMART" id="SM00086">
    <property type="entry name" value="PAC"/>
    <property type="match status" value="1"/>
</dbReference>
<dbReference type="PANTHER" id="PTHR23042">
    <property type="entry name" value="CIRCADIAN PROTEIN CLOCK/ARNT/BMAL/PAS"/>
    <property type="match status" value="1"/>
</dbReference>
<accession>A0A9W9YA55</accession>
<dbReference type="GO" id="GO:0003700">
    <property type="term" value="F:DNA-binding transcription factor activity"/>
    <property type="evidence" value="ECO:0007669"/>
    <property type="project" value="InterPro"/>
</dbReference>
<evidence type="ECO:0000256" key="3">
    <source>
        <dbReference type="ARBA" id="ARBA00023163"/>
    </source>
</evidence>
<dbReference type="OrthoDB" id="71302at2759"/>
<proteinExistence type="predicted"/>
<dbReference type="InterPro" id="IPR001067">
    <property type="entry name" value="Nuc_translocat"/>
</dbReference>
<feature type="compositionally biased region" description="Low complexity" evidence="5">
    <location>
        <begin position="259"/>
        <end position="275"/>
    </location>
</feature>
<feature type="region of interest" description="Disordered" evidence="5">
    <location>
        <begin position="251"/>
        <end position="276"/>
    </location>
</feature>
<sequence>MPCKRLIDAKTGLPLKTENQPTPTRLCSGARRSFFCRMKCGSKGKKGKDNTDSEPCLMKKKSKTKQAAPPDKKPYVIVHCTGYLKSWPPSGSSFDDDDEDNESRNLSCLVAVGRLETIYDETTDYSQPGIARQFISRHGIDGKFIFVDHRTTAITGFLPQEMIGTSGYEYFHQEDLHSIAVAHRRTLQGEAVTTDVYRFRCKGGHYVPLRTKSTVFRNPWSKELEFIVCVNTVVIGVGSLVLPLTAPPSDMHGSLQRTGSAGSGSSVHSDSLGTSHPVQSNVQQVLEMLKKRQPSDSGSKLAPKKVNGPMANMGASHIGVMVAEEVQKQ</sequence>
<dbReference type="CDD" id="cd00130">
    <property type="entry name" value="PAS"/>
    <property type="match status" value="1"/>
</dbReference>
<evidence type="ECO:0000313" key="8">
    <source>
        <dbReference type="Proteomes" id="UP001163046"/>
    </source>
</evidence>
<evidence type="ECO:0000256" key="2">
    <source>
        <dbReference type="ARBA" id="ARBA00023125"/>
    </source>
</evidence>
<dbReference type="PROSITE" id="PS50112">
    <property type="entry name" value="PAS"/>
    <property type="match status" value="1"/>
</dbReference>
<dbReference type="AlphaFoldDB" id="A0A9W9YA55"/>
<keyword evidence="2" id="KW-0238">DNA-binding</keyword>
<comment type="caution">
    <text evidence="7">The sequence shown here is derived from an EMBL/GenBank/DDBJ whole genome shotgun (WGS) entry which is preliminary data.</text>
</comment>
<keyword evidence="8" id="KW-1185">Reference proteome</keyword>
<gene>
    <name evidence="7" type="ORF">OS493_030558</name>
</gene>
<dbReference type="GO" id="GO:0005667">
    <property type="term" value="C:transcription regulator complex"/>
    <property type="evidence" value="ECO:0007669"/>
    <property type="project" value="InterPro"/>
</dbReference>
<dbReference type="Pfam" id="PF14598">
    <property type="entry name" value="PAS_11"/>
    <property type="match status" value="1"/>
</dbReference>
<name>A0A9W9YA55_9CNID</name>
<dbReference type="GO" id="GO:0003677">
    <property type="term" value="F:DNA binding"/>
    <property type="evidence" value="ECO:0007669"/>
    <property type="project" value="UniProtKB-KW"/>
</dbReference>
<keyword evidence="1" id="KW-0805">Transcription regulation</keyword>
<keyword evidence="3" id="KW-0804">Transcription</keyword>
<dbReference type="InterPro" id="IPR000014">
    <property type="entry name" value="PAS"/>
</dbReference>
<dbReference type="GO" id="GO:0005737">
    <property type="term" value="C:cytoplasm"/>
    <property type="evidence" value="ECO:0007669"/>
    <property type="project" value="InterPro"/>
</dbReference>
<dbReference type="SMART" id="SM00091">
    <property type="entry name" value="PAS"/>
    <property type="match status" value="1"/>
</dbReference>
<dbReference type="PRINTS" id="PR00785">
    <property type="entry name" value="NCTRNSLOCATR"/>
</dbReference>
<reference evidence="7" key="1">
    <citation type="submission" date="2023-01" db="EMBL/GenBank/DDBJ databases">
        <title>Genome assembly of the deep-sea coral Lophelia pertusa.</title>
        <authorList>
            <person name="Herrera S."/>
            <person name="Cordes E."/>
        </authorList>
    </citation>
    <scope>NUCLEOTIDE SEQUENCE</scope>
    <source>
        <strain evidence="7">USNM1676648</strain>
        <tissue evidence="7">Polyp</tissue>
    </source>
</reference>
<dbReference type="SUPFAM" id="SSF55785">
    <property type="entry name" value="PYP-like sensor domain (PAS domain)"/>
    <property type="match status" value="1"/>
</dbReference>